<organism evidence="2 3">
    <name type="scientific">Haloterrigena salifodinae</name>
    <dbReference type="NCBI Taxonomy" id="2675099"/>
    <lineage>
        <taxon>Archaea</taxon>
        <taxon>Methanobacteriati</taxon>
        <taxon>Methanobacteriota</taxon>
        <taxon>Stenosarchaea group</taxon>
        <taxon>Halobacteria</taxon>
        <taxon>Halobacteriales</taxon>
        <taxon>Natrialbaceae</taxon>
        <taxon>Haloterrigena</taxon>
    </lineage>
</organism>
<dbReference type="OrthoDB" id="118051at2157"/>
<feature type="transmembrane region" description="Helical" evidence="1">
    <location>
        <begin position="21"/>
        <end position="42"/>
    </location>
</feature>
<dbReference type="GeneID" id="62874295"/>
<dbReference type="AlphaFoldDB" id="A0A8T8E3G9"/>
<dbReference type="EMBL" id="CP069188">
    <property type="protein sequence ID" value="QRV16103.1"/>
    <property type="molecule type" value="Genomic_DNA"/>
</dbReference>
<evidence type="ECO:0000256" key="1">
    <source>
        <dbReference type="SAM" id="Phobius"/>
    </source>
</evidence>
<evidence type="ECO:0000313" key="2">
    <source>
        <dbReference type="EMBL" id="QRV16103.1"/>
    </source>
</evidence>
<reference evidence="2 3" key="1">
    <citation type="submission" date="2021-01" db="EMBL/GenBank/DDBJ databases">
        <title>Genome Sequence and Methylation Pattern of Haloterrigena salifodinae BOL5-1, An Extremely Halophilic Archaeon from a Bolivian Salt Mine.</title>
        <authorList>
            <person name="DasSarma P."/>
            <person name="Anton B.P."/>
            <person name="DasSarma S.L."/>
            <person name="von Ehrenheim H.A.L."/>
            <person name="Martinez F.L."/>
            <person name="Guzman D."/>
            <person name="Roberts R.J."/>
            <person name="DasSarma S."/>
        </authorList>
    </citation>
    <scope>NUCLEOTIDE SEQUENCE [LARGE SCALE GENOMIC DNA]</scope>
    <source>
        <strain evidence="2 3">BOL5-1</strain>
    </source>
</reference>
<sequence length="269" mass="28929">MSDRRADSTLRVGLGADDRGLSEVVAFILTFAIILGSVGLLYTTAFGAMLDYQENEQETNAVRAMDSLTDNFNDVLWSNGVNQRYGELSLRDGSITTGDGGTKLNITIHRNDSTETVGVSSDDRFGGYGDNVTAEIGEFAYESDDSTIAYEGGGLVRGDETGSVVLREPQLRCNLDQNTAIISLVAVSAEDRSVQASSGLGVAMTVEDRSSKVYTGVENVTIEREDYGAYENAWNDILSGWTEDDGGCGDFDGDDGRVVVTIVEVDIDY</sequence>
<evidence type="ECO:0000313" key="3">
    <source>
        <dbReference type="Proteomes" id="UP000637819"/>
    </source>
</evidence>
<keyword evidence="1" id="KW-0812">Transmembrane</keyword>
<dbReference type="Proteomes" id="UP000637819">
    <property type="component" value="Chromosome"/>
</dbReference>
<gene>
    <name evidence="2" type="ORF">JMJ58_04185</name>
</gene>
<dbReference type="InterPro" id="IPR055713">
    <property type="entry name" value="DUF7289"/>
</dbReference>
<proteinExistence type="predicted"/>
<name>A0A8T8E3G9_9EURY</name>
<dbReference type="RefSeq" id="WP_204748470.1">
    <property type="nucleotide sequence ID" value="NZ_CP069188.1"/>
</dbReference>
<keyword evidence="1" id="KW-1133">Transmembrane helix</keyword>
<keyword evidence="3" id="KW-1185">Reference proteome</keyword>
<keyword evidence="1" id="KW-0472">Membrane</keyword>
<protein>
    <submittedName>
        <fullName evidence="2">Uncharacterized protein</fullName>
    </submittedName>
</protein>
<dbReference type="Pfam" id="PF23960">
    <property type="entry name" value="DUF7289"/>
    <property type="match status" value="1"/>
</dbReference>
<accession>A0A8T8E3G9</accession>
<dbReference type="KEGG" id="hsal:JMJ58_04185"/>